<reference evidence="1" key="1">
    <citation type="submission" date="2022-08" db="EMBL/GenBank/DDBJ databases">
        <title>Genome Sequence of Fusarium decemcellulare.</title>
        <authorList>
            <person name="Buettner E."/>
        </authorList>
    </citation>
    <scope>NUCLEOTIDE SEQUENCE</scope>
    <source>
        <strain evidence="1">Babe19</strain>
    </source>
</reference>
<evidence type="ECO:0000313" key="2">
    <source>
        <dbReference type="Proteomes" id="UP001148629"/>
    </source>
</evidence>
<sequence>MPATDTQAERTATALVVSVPNGAFETQLIHLGEIRPDEILVRMVATGGTIPLPMPTILGHEGAGVVEEAGAEVNHVHVGDHVLLSFPACDTCTSCRQGSPAYCKEGPRLIFGGGRLDGSTPFSLADGQDVHLFFGQSSFSSRSIVNGYCATRVDKSLPLNVLCPLGCSVQTGAGTVLNVLNPKVGNSVVVYGAGSVGLAGIIAAANLTPATKIIAVDISDDKLRVSREFGATHTINSSKEDVVEVIKSLTDGDGSNYAFDTTGKRAVIEDMMGASANNARIASVASPPLGEAVRIEVSKWIGRGLVYSAVSQGSAVSRSFIPALIDFWKQGRLPVDRLVTEYSWKDIVKMENDVRQGTCIKPVLLWD</sequence>
<keyword evidence="2" id="KW-1185">Reference proteome</keyword>
<dbReference type="EMBL" id="JANRMS010003788">
    <property type="protein sequence ID" value="KAJ3515081.1"/>
    <property type="molecule type" value="Genomic_DNA"/>
</dbReference>
<name>A0ACC1RGW9_9HYPO</name>
<comment type="caution">
    <text evidence="1">The sequence shown here is derived from an EMBL/GenBank/DDBJ whole genome shotgun (WGS) entry which is preliminary data.</text>
</comment>
<dbReference type="Proteomes" id="UP001148629">
    <property type="component" value="Unassembled WGS sequence"/>
</dbReference>
<evidence type="ECO:0000313" key="1">
    <source>
        <dbReference type="EMBL" id="KAJ3515081.1"/>
    </source>
</evidence>
<gene>
    <name evidence="1" type="ORF">NM208_g15006</name>
</gene>
<organism evidence="1 2">
    <name type="scientific">Fusarium decemcellulare</name>
    <dbReference type="NCBI Taxonomy" id="57161"/>
    <lineage>
        <taxon>Eukaryota</taxon>
        <taxon>Fungi</taxon>
        <taxon>Dikarya</taxon>
        <taxon>Ascomycota</taxon>
        <taxon>Pezizomycotina</taxon>
        <taxon>Sordariomycetes</taxon>
        <taxon>Hypocreomycetidae</taxon>
        <taxon>Hypocreales</taxon>
        <taxon>Nectriaceae</taxon>
        <taxon>Fusarium</taxon>
        <taxon>Fusarium decemcellulare species complex</taxon>
    </lineage>
</organism>
<accession>A0ACC1RGW9</accession>
<protein>
    <submittedName>
        <fullName evidence="1">Uncharacterized protein</fullName>
    </submittedName>
</protein>
<proteinExistence type="predicted"/>